<keyword evidence="6" id="KW-0732">Signal</keyword>
<dbReference type="SUPFAM" id="SSF75005">
    <property type="entry name" value="Arabinanase/levansucrase/invertase"/>
    <property type="match status" value="2"/>
</dbReference>
<dbReference type="Proteomes" id="UP000264330">
    <property type="component" value="Unassembled WGS sequence"/>
</dbReference>
<feature type="chain" id="PRO_5017596254" evidence="6">
    <location>
        <begin position="26"/>
        <end position="718"/>
    </location>
</feature>
<dbReference type="PANTHER" id="PTHR43772">
    <property type="entry name" value="ENDO-1,4-BETA-XYLANASE"/>
    <property type="match status" value="1"/>
</dbReference>
<evidence type="ECO:0000256" key="3">
    <source>
        <dbReference type="ARBA" id="ARBA00022801"/>
    </source>
</evidence>
<feature type="signal peptide" evidence="6">
    <location>
        <begin position="1"/>
        <end position="25"/>
    </location>
</feature>
<keyword evidence="5" id="KW-0326">Glycosidase</keyword>
<evidence type="ECO:0000313" key="8">
    <source>
        <dbReference type="Proteomes" id="UP000264330"/>
    </source>
</evidence>
<keyword evidence="3" id="KW-0378">Hydrolase</keyword>
<evidence type="ECO:0000256" key="1">
    <source>
        <dbReference type="ARBA" id="ARBA00009865"/>
    </source>
</evidence>
<dbReference type="GO" id="GO:0004553">
    <property type="term" value="F:hydrolase activity, hydrolyzing O-glycosyl compounds"/>
    <property type="evidence" value="ECO:0007669"/>
    <property type="project" value="InterPro"/>
</dbReference>
<evidence type="ECO:0000256" key="5">
    <source>
        <dbReference type="ARBA" id="ARBA00023295"/>
    </source>
</evidence>
<sequence length="718" mass="80551">MNIKFLFNSRFFVLLLCSVILFSCAGGEQEKEYTAYLFTYFTGNGDGEEAIRYAVSDDGYNFYALNNNKPVIASDSISRSGGVRDPHILRKEDGSGFYMVVTDLLSQKGWTNTAMTLLKSDDLISWSSSIIDIPQTYPEFSEVMRVWAPQTIYDPATKKYMVYFSMLEPGSYDKIYYAYVNKDFTGLESAPKQLFFNPNEKASIDGDIIKKDNKFYLFYKTEGDKDKGIKVAISDSLTSGYKAEPGNVDQTDKAVEGSGVFKLNNSEDYILMYDMYTSGTYQFTKSKDLKNFKVIDEDISMNFHPRHGTVMPITTEELQHLLKAFPSNDLVGITGTSNPAVKTNNIVIKSDENTIYLPVKYGTDLSSFNPDFKVLPGVAVSPEGAQDFSNGAVVYEVSNGDKTTSFKVTVAVANNPVVEGYYADPEIIYSEKDKKYYLYPTSDGFDGWSGTYFKTFSSEDLVNWTDEGVILDLEKDVEWTSRNAWAPTMIEKKIDGEYKYFYYFTAGQQVGVAVSDSPKGPFKDSGAPLISEKPRGINGGQNIDPDIFEDPQTGKNYLYWGNGFLAVVELNDDMTTIKSKEPIVLTPDNTFREGAEIFFRNGKYYFMWAEDDTRSPNYKVRYATADSPLGPLSIPENNIVIQKDVEKEILATGHNSVIQVPGKDEWYLVYHRFTRPKGEAMGGAAGFHREVSIDSLTFNEDGSIIEVKPTLEGIAPLQ</sequence>
<dbReference type="Gene3D" id="2.60.40.2340">
    <property type="match status" value="1"/>
</dbReference>
<dbReference type="RefSeq" id="WP_041578672.1">
    <property type="nucleotide sequence ID" value="NZ_CAJXAW010000009.1"/>
</dbReference>
<keyword evidence="2" id="KW-0624">Polysaccharide degradation</keyword>
<dbReference type="CDD" id="cd18828">
    <property type="entry name" value="GH43_BT3675-like"/>
    <property type="match status" value="1"/>
</dbReference>
<dbReference type="GO" id="GO:0045493">
    <property type="term" value="P:xylan catabolic process"/>
    <property type="evidence" value="ECO:0007669"/>
    <property type="project" value="UniProtKB-KW"/>
</dbReference>
<dbReference type="PROSITE" id="PS51257">
    <property type="entry name" value="PROKAR_LIPOPROTEIN"/>
    <property type="match status" value="1"/>
</dbReference>
<dbReference type="CDD" id="cd08983">
    <property type="entry name" value="GH43_Bt3655-like"/>
    <property type="match status" value="1"/>
</dbReference>
<proteinExistence type="inferred from homology"/>
<evidence type="ECO:0000256" key="4">
    <source>
        <dbReference type="ARBA" id="ARBA00023277"/>
    </source>
</evidence>
<evidence type="ECO:0000313" key="7">
    <source>
        <dbReference type="EMBL" id="HCV79727.1"/>
    </source>
</evidence>
<dbReference type="AlphaFoldDB" id="A0A3D5IVB2"/>
<reference evidence="7 8" key="1">
    <citation type="journal article" date="2018" name="Nat. Biotechnol.">
        <title>A standardized bacterial taxonomy based on genome phylogeny substantially revises the tree of life.</title>
        <authorList>
            <person name="Parks D.H."/>
            <person name="Chuvochina M."/>
            <person name="Waite D.W."/>
            <person name="Rinke C."/>
            <person name="Skarshewski A."/>
            <person name="Chaumeil P.A."/>
            <person name="Hugenholtz P."/>
        </authorList>
    </citation>
    <scope>NUCLEOTIDE SEQUENCE [LARGE SCALE GENOMIC DNA]</scope>
    <source>
        <strain evidence="7">UBA9359</strain>
    </source>
</reference>
<dbReference type="InterPro" id="IPR023296">
    <property type="entry name" value="Glyco_hydro_beta-prop_sf"/>
</dbReference>
<dbReference type="InterPro" id="IPR052176">
    <property type="entry name" value="Glycosyl_Hydrlase_43_Enz"/>
</dbReference>
<accession>A0A3D5IVB2</accession>
<evidence type="ECO:0000256" key="2">
    <source>
        <dbReference type="ARBA" id="ARBA00022651"/>
    </source>
</evidence>
<comment type="similarity">
    <text evidence="1">Belongs to the glycosyl hydrolase 43 family.</text>
</comment>
<organism evidence="7 8">
    <name type="scientific">Zunongwangia profunda</name>
    <dbReference type="NCBI Taxonomy" id="398743"/>
    <lineage>
        <taxon>Bacteria</taxon>
        <taxon>Pseudomonadati</taxon>
        <taxon>Bacteroidota</taxon>
        <taxon>Flavobacteriia</taxon>
        <taxon>Flavobacteriales</taxon>
        <taxon>Flavobacteriaceae</taxon>
        <taxon>Zunongwangia</taxon>
    </lineage>
</organism>
<name>A0A3D5IVB2_9FLAO</name>
<comment type="caution">
    <text evidence="7">The sequence shown here is derived from an EMBL/GenBank/DDBJ whole genome shotgun (WGS) entry which is preliminary data.</text>
</comment>
<dbReference type="InterPro" id="IPR006710">
    <property type="entry name" value="Glyco_hydro_43"/>
</dbReference>
<gene>
    <name evidence="7" type="ORF">DGQ38_01610</name>
</gene>
<keyword evidence="2" id="KW-0858">Xylan degradation</keyword>
<keyword evidence="4" id="KW-0119">Carbohydrate metabolism</keyword>
<dbReference type="Pfam" id="PF04616">
    <property type="entry name" value="Glyco_hydro_43"/>
    <property type="match status" value="2"/>
</dbReference>
<protein>
    <submittedName>
        <fullName evidence="7">Beta-xylosidase</fullName>
    </submittedName>
</protein>
<dbReference type="EMBL" id="DPMF01000027">
    <property type="protein sequence ID" value="HCV79727.1"/>
    <property type="molecule type" value="Genomic_DNA"/>
</dbReference>
<dbReference type="Gene3D" id="2.115.10.20">
    <property type="entry name" value="Glycosyl hydrolase domain, family 43"/>
    <property type="match status" value="2"/>
</dbReference>
<dbReference type="PANTHER" id="PTHR43772:SF2">
    <property type="entry name" value="PUTATIVE (AFU_ORTHOLOGUE AFUA_2G04480)-RELATED"/>
    <property type="match status" value="1"/>
</dbReference>
<evidence type="ECO:0000256" key="6">
    <source>
        <dbReference type="SAM" id="SignalP"/>
    </source>
</evidence>